<feature type="compositionally biased region" description="Basic and acidic residues" evidence="7">
    <location>
        <begin position="974"/>
        <end position="984"/>
    </location>
</feature>
<dbReference type="GO" id="GO:0004674">
    <property type="term" value="F:protein serine/threonine kinase activity"/>
    <property type="evidence" value="ECO:0007669"/>
    <property type="project" value="UniProtKB-EC"/>
</dbReference>
<feature type="compositionally biased region" description="Low complexity" evidence="7">
    <location>
        <begin position="829"/>
        <end position="843"/>
    </location>
</feature>
<dbReference type="SMART" id="SM00220">
    <property type="entry name" value="S_TKc"/>
    <property type="match status" value="1"/>
</dbReference>
<dbReference type="PROSITE" id="PS50011">
    <property type="entry name" value="PROTEIN_KINASE_DOM"/>
    <property type="match status" value="1"/>
</dbReference>
<dbReference type="PROSITE" id="PS00107">
    <property type="entry name" value="PROTEIN_KINASE_ATP"/>
    <property type="match status" value="1"/>
</dbReference>
<feature type="compositionally biased region" description="Polar residues" evidence="7">
    <location>
        <begin position="521"/>
        <end position="531"/>
    </location>
</feature>
<feature type="region of interest" description="Disordered" evidence="7">
    <location>
        <begin position="637"/>
        <end position="691"/>
    </location>
</feature>
<evidence type="ECO:0000256" key="2">
    <source>
        <dbReference type="ARBA" id="ARBA00022741"/>
    </source>
</evidence>
<dbReference type="EMBL" id="CAKXYY010000009">
    <property type="protein sequence ID" value="CAH2353057.1"/>
    <property type="molecule type" value="Genomic_DNA"/>
</dbReference>
<protein>
    <recommendedName>
        <fullName evidence="1">non-specific serine/threonine protein kinase</fullName>
        <ecNumber evidence="1">2.7.11.1</ecNumber>
    </recommendedName>
</protein>
<comment type="catalytic activity">
    <reaction evidence="5">
        <text>L-seryl-[protein] + ATP = O-phospho-L-seryl-[protein] + ADP + H(+)</text>
        <dbReference type="Rhea" id="RHEA:17989"/>
        <dbReference type="Rhea" id="RHEA-COMP:9863"/>
        <dbReference type="Rhea" id="RHEA-COMP:11604"/>
        <dbReference type="ChEBI" id="CHEBI:15378"/>
        <dbReference type="ChEBI" id="CHEBI:29999"/>
        <dbReference type="ChEBI" id="CHEBI:30616"/>
        <dbReference type="ChEBI" id="CHEBI:83421"/>
        <dbReference type="ChEBI" id="CHEBI:456216"/>
        <dbReference type="EC" id="2.7.11.1"/>
    </reaction>
</comment>
<dbReference type="PROSITE" id="PS00108">
    <property type="entry name" value="PROTEIN_KINASE_ST"/>
    <property type="match status" value="1"/>
</dbReference>
<reference evidence="9" key="1">
    <citation type="submission" date="2022-03" db="EMBL/GenBank/DDBJ databases">
        <authorList>
            <person name="Legras J.-L."/>
            <person name="Devillers H."/>
            <person name="Grondin C."/>
        </authorList>
    </citation>
    <scope>NUCLEOTIDE SEQUENCE</scope>
    <source>
        <strain evidence="9">CLIB 1423</strain>
    </source>
</reference>
<dbReference type="Gene3D" id="1.10.510.10">
    <property type="entry name" value="Transferase(Phosphotransferase) domain 1"/>
    <property type="match status" value="1"/>
</dbReference>
<evidence type="ECO:0000256" key="3">
    <source>
        <dbReference type="ARBA" id="ARBA00022840"/>
    </source>
</evidence>
<evidence type="ECO:0000256" key="1">
    <source>
        <dbReference type="ARBA" id="ARBA00012513"/>
    </source>
</evidence>
<comment type="caution">
    <text evidence="9">The sequence shown here is derived from an EMBL/GenBank/DDBJ whole genome shotgun (WGS) entry which is preliminary data.</text>
</comment>
<evidence type="ECO:0000313" key="9">
    <source>
        <dbReference type="EMBL" id="CAH2353057.1"/>
    </source>
</evidence>
<feature type="compositionally biased region" description="Low complexity" evidence="7">
    <location>
        <begin position="667"/>
        <end position="691"/>
    </location>
</feature>
<dbReference type="GO" id="GO:0035556">
    <property type="term" value="P:intracellular signal transduction"/>
    <property type="evidence" value="ECO:0007669"/>
    <property type="project" value="TreeGrafter"/>
</dbReference>
<feature type="region of interest" description="Disordered" evidence="7">
    <location>
        <begin position="322"/>
        <end position="350"/>
    </location>
</feature>
<dbReference type="InterPro" id="IPR000719">
    <property type="entry name" value="Prot_kinase_dom"/>
</dbReference>
<feature type="region of interest" description="Disordered" evidence="7">
    <location>
        <begin position="759"/>
        <end position="802"/>
    </location>
</feature>
<dbReference type="GO" id="GO:0005524">
    <property type="term" value="F:ATP binding"/>
    <property type="evidence" value="ECO:0007669"/>
    <property type="project" value="UniProtKB-UniRule"/>
</dbReference>
<keyword evidence="10" id="KW-1185">Reference proteome</keyword>
<gene>
    <name evidence="9" type="ORF">CLIB1423_09S01838</name>
</gene>
<evidence type="ECO:0000256" key="6">
    <source>
        <dbReference type="PROSITE-ProRule" id="PRU10141"/>
    </source>
</evidence>
<organism evidence="9 10">
    <name type="scientific">[Candida] railenensis</name>
    <dbReference type="NCBI Taxonomy" id="45579"/>
    <lineage>
        <taxon>Eukaryota</taxon>
        <taxon>Fungi</taxon>
        <taxon>Dikarya</taxon>
        <taxon>Ascomycota</taxon>
        <taxon>Saccharomycotina</taxon>
        <taxon>Pichiomycetes</taxon>
        <taxon>Debaryomycetaceae</taxon>
        <taxon>Kurtzmaniella</taxon>
    </lineage>
</organism>
<feature type="region of interest" description="Disordered" evidence="7">
    <location>
        <begin position="924"/>
        <end position="1008"/>
    </location>
</feature>
<sequence>MNGRYSENNYKAQLADRFNQFYLQITSSDVQQIGNYQITSDLGEGAFGKVYLANHVLLNVPVVLKCGPKDDPNIVREIYYHSQLRHKHIVKLYEVIKTETHLWMALEYCEGNELYYHIYNSRRLDYKQCQKLFYQIILGVSYVHSLNLCHRDLKLENILLADSKKTLVKLTDFGFVREFNPKKRSLLSTICGTTVYMAPEMLASSKYSGFSADVWSLGVILYTMLYGEMPFDEDDDMQNKYMIVNEEPKYREIIPKDAIELIKSMLVKDPKKRATLADIMNSSFLQGMAVKRRSSNSTSKRRISDSESILSINQHYQALEQQGSKGGTNSGNHNTSSGANNAGVPPNCARQPFETKIEKNLLKSFTKLNVDLEQIKQNIIENKTNTLTAFYELALTREYKRKKLKYYQERRKRYKEAKRSLKNSKQKVKSALSLTDQVNGTQPLERILSSLSISSRGGAGGSVSGQSRPGDRRSIISMNREHGGSAGTVPQTIPSSVPLIASPATNPSIGSISMAPANPNAAGQQSPSSRAVSFLQPERDTVSTHSSTYPYLGIEDKTRKRRILNKLQFWKKGADEMDDIHEEKNSIGNTISISTSSEGNEKASDEKKINASNANGKYSKPLDKTKVYNFGAELSSSAHKPPIEVSNHSDDINNRSGTDANNGMHLNPSHVNKSNSNNSINNNNSTMLNGSATVNSTNGSFSAATSRDFSGYYTSKNRTRPSSLISQVSQLSHLSQLSTMMSESELDMLGGTDTDDYYDEDGMYESSVNNSHSDLKNLPAGMAPSSSVSSRRGIRKRPSYRRTMSSDMSILSTSTNNTAAHYKTKPKLSQVSSNTSSISDQSSLNGTDSNFHAPIALEIPDRTQSPAPQLIMRSSSPSQLRAPVPMDRTKIHTLTNENGSGNGNGFASTNIFNTFINGISNEPFARSHSPPVPEKFSKMRRKPGALEKGKHSPGAVSPLTGTPPTSSSAVPTIKDTHQVEDKAVKTPKAATSMYEPKFTINEEEEDED</sequence>
<feature type="compositionally biased region" description="Polar residues" evidence="7">
    <location>
        <begin position="330"/>
        <end position="340"/>
    </location>
</feature>
<keyword evidence="9" id="KW-0808">Transferase</keyword>
<dbReference type="GO" id="GO:0005737">
    <property type="term" value="C:cytoplasm"/>
    <property type="evidence" value="ECO:0007669"/>
    <property type="project" value="TreeGrafter"/>
</dbReference>
<feature type="region of interest" description="Disordered" evidence="7">
    <location>
        <begin position="415"/>
        <end position="434"/>
    </location>
</feature>
<feature type="region of interest" description="Disordered" evidence="7">
    <location>
        <begin position="590"/>
        <end position="618"/>
    </location>
</feature>
<accession>A0A9P0QQV0</accession>
<dbReference type="InterPro" id="IPR008271">
    <property type="entry name" value="Ser/Thr_kinase_AS"/>
</dbReference>
<dbReference type="PANTHER" id="PTHR24346:SF110">
    <property type="entry name" value="NON-SPECIFIC SERINE_THREONINE PROTEIN KINASE"/>
    <property type="match status" value="1"/>
</dbReference>
<evidence type="ECO:0000256" key="5">
    <source>
        <dbReference type="ARBA" id="ARBA00048679"/>
    </source>
</evidence>
<evidence type="ECO:0000313" key="10">
    <source>
        <dbReference type="Proteomes" id="UP000837801"/>
    </source>
</evidence>
<proteinExistence type="predicted"/>
<feature type="compositionally biased region" description="Basic and acidic residues" evidence="7">
    <location>
        <begin position="599"/>
        <end position="609"/>
    </location>
</feature>
<dbReference type="GO" id="GO:0030447">
    <property type="term" value="P:filamentous growth"/>
    <property type="evidence" value="ECO:0007669"/>
    <property type="project" value="UniProtKB-ARBA"/>
</dbReference>
<dbReference type="Pfam" id="PF00069">
    <property type="entry name" value="Pkinase"/>
    <property type="match status" value="1"/>
</dbReference>
<dbReference type="FunFam" id="1.10.510.10:FF:000571">
    <property type="entry name" value="Maternal embryonic leucine zipper kinase"/>
    <property type="match status" value="1"/>
</dbReference>
<dbReference type="InterPro" id="IPR011009">
    <property type="entry name" value="Kinase-like_dom_sf"/>
</dbReference>
<dbReference type="AlphaFoldDB" id="A0A9P0QQV0"/>
<keyword evidence="2 6" id="KW-0547">Nucleotide-binding</keyword>
<feature type="domain" description="Protein kinase" evidence="8">
    <location>
        <begin position="36"/>
        <end position="285"/>
    </location>
</feature>
<feature type="region of interest" description="Disordered" evidence="7">
    <location>
        <begin position="450"/>
        <end position="548"/>
    </location>
</feature>
<feature type="compositionally biased region" description="Basic residues" evidence="7">
    <location>
        <begin position="415"/>
        <end position="428"/>
    </location>
</feature>
<dbReference type="CDD" id="cd14003">
    <property type="entry name" value="STKc_AMPK-like"/>
    <property type="match status" value="1"/>
</dbReference>
<dbReference type="Proteomes" id="UP000837801">
    <property type="component" value="Unassembled WGS sequence"/>
</dbReference>
<dbReference type="PANTHER" id="PTHR24346">
    <property type="entry name" value="MAP/MICROTUBULE AFFINITY-REGULATING KINASE"/>
    <property type="match status" value="1"/>
</dbReference>
<dbReference type="InterPro" id="IPR017441">
    <property type="entry name" value="Protein_kinase_ATP_BS"/>
</dbReference>
<comment type="catalytic activity">
    <reaction evidence="4">
        <text>L-threonyl-[protein] + ATP = O-phospho-L-threonyl-[protein] + ADP + H(+)</text>
        <dbReference type="Rhea" id="RHEA:46608"/>
        <dbReference type="Rhea" id="RHEA-COMP:11060"/>
        <dbReference type="Rhea" id="RHEA-COMP:11605"/>
        <dbReference type="ChEBI" id="CHEBI:15378"/>
        <dbReference type="ChEBI" id="CHEBI:30013"/>
        <dbReference type="ChEBI" id="CHEBI:30616"/>
        <dbReference type="ChEBI" id="CHEBI:61977"/>
        <dbReference type="ChEBI" id="CHEBI:456216"/>
        <dbReference type="EC" id="2.7.11.1"/>
    </reaction>
</comment>
<name>A0A9P0QQV0_9ASCO</name>
<keyword evidence="3 6" id="KW-0067">ATP-binding</keyword>
<feature type="binding site" evidence="6">
    <location>
        <position position="65"/>
    </location>
    <ligand>
        <name>ATP</name>
        <dbReference type="ChEBI" id="CHEBI:30616"/>
    </ligand>
</feature>
<dbReference type="SUPFAM" id="SSF56112">
    <property type="entry name" value="Protein kinase-like (PK-like)"/>
    <property type="match status" value="1"/>
</dbReference>
<dbReference type="EC" id="2.7.11.1" evidence="1"/>
<feature type="compositionally biased region" description="Low complexity" evidence="7">
    <location>
        <begin position="957"/>
        <end position="968"/>
    </location>
</feature>
<feature type="compositionally biased region" description="Polar residues" evidence="7">
    <location>
        <begin position="862"/>
        <end position="879"/>
    </location>
</feature>
<dbReference type="OrthoDB" id="942095at2759"/>
<keyword evidence="9" id="KW-0418">Kinase</keyword>
<feature type="region of interest" description="Disordered" evidence="7">
    <location>
        <begin position="815"/>
        <end position="884"/>
    </location>
</feature>
<feature type="compositionally biased region" description="Basic and acidic residues" evidence="7">
    <location>
        <begin position="469"/>
        <end position="483"/>
    </location>
</feature>
<evidence type="ECO:0000259" key="8">
    <source>
        <dbReference type="PROSITE" id="PS50011"/>
    </source>
</evidence>
<evidence type="ECO:0000256" key="4">
    <source>
        <dbReference type="ARBA" id="ARBA00047899"/>
    </source>
</evidence>
<evidence type="ECO:0000256" key="7">
    <source>
        <dbReference type="SAM" id="MobiDB-lite"/>
    </source>
</evidence>